<dbReference type="Proteomes" id="UP000270094">
    <property type="component" value="Unassembled WGS sequence"/>
</dbReference>
<evidence type="ECO:0000256" key="2">
    <source>
        <dbReference type="SAM" id="Phobius"/>
    </source>
</evidence>
<evidence type="ECO:0000313" key="4">
    <source>
        <dbReference type="EMBL" id="VDM84259.1"/>
    </source>
</evidence>
<reference evidence="4 5" key="1">
    <citation type="submission" date="2018-11" db="EMBL/GenBank/DDBJ databases">
        <authorList>
            <consortium name="Pathogen Informatics"/>
        </authorList>
    </citation>
    <scope>NUCLEOTIDE SEQUENCE [LARGE SCALE GENOMIC DNA]</scope>
</reference>
<evidence type="ECO:0000313" key="5">
    <source>
        <dbReference type="Proteomes" id="UP000270094"/>
    </source>
</evidence>
<evidence type="ECO:0000259" key="3">
    <source>
        <dbReference type="PROSITE" id="PS00022"/>
    </source>
</evidence>
<keyword evidence="2" id="KW-0472">Membrane</keyword>
<gene>
    <name evidence="4" type="ORF">SVUK_LOCUS19257</name>
</gene>
<name>A0A3P7JW38_STRVU</name>
<evidence type="ECO:0000256" key="1">
    <source>
        <dbReference type="SAM" id="MobiDB-lite"/>
    </source>
</evidence>
<dbReference type="EMBL" id="UYYB01128808">
    <property type="protein sequence ID" value="VDM84259.1"/>
    <property type="molecule type" value="Genomic_DNA"/>
</dbReference>
<organism evidence="4 5">
    <name type="scientific">Strongylus vulgaris</name>
    <name type="common">Blood worm</name>
    <dbReference type="NCBI Taxonomy" id="40348"/>
    <lineage>
        <taxon>Eukaryota</taxon>
        <taxon>Metazoa</taxon>
        <taxon>Ecdysozoa</taxon>
        <taxon>Nematoda</taxon>
        <taxon>Chromadorea</taxon>
        <taxon>Rhabditida</taxon>
        <taxon>Rhabditina</taxon>
        <taxon>Rhabditomorpha</taxon>
        <taxon>Strongyloidea</taxon>
        <taxon>Strongylidae</taxon>
        <taxon>Strongylus</taxon>
    </lineage>
</organism>
<keyword evidence="2" id="KW-0812">Transmembrane</keyword>
<dbReference type="OrthoDB" id="5835689at2759"/>
<protein>
    <recommendedName>
        <fullName evidence="3">EGF-like domain-containing protein</fullName>
    </recommendedName>
</protein>
<accession>A0A3P7JW38</accession>
<keyword evidence="5" id="KW-1185">Reference proteome</keyword>
<feature type="region of interest" description="Disordered" evidence="1">
    <location>
        <begin position="106"/>
        <end position="130"/>
    </location>
</feature>
<feature type="transmembrane region" description="Helical" evidence="2">
    <location>
        <begin position="34"/>
        <end position="54"/>
    </location>
</feature>
<keyword evidence="2" id="KW-1133">Transmembrane helix</keyword>
<proteinExistence type="predicted"/>
<feature type="compositionally biased region" description="Polar residues" evidence="1">
    <location>
        <begin position="114"/>
        <end position="130"/>
    </location>
</feature>
<dbReference type="AlphaFoldDB" id="A0A3P7JW38"/>
<dbReference type="InterPro" id="IPR000742">
    <property type="entry name" value="EGF"/>
</dbReference>
<dbReference type="PROSITE" id="PS00022">
    <property type="entry name" value="EGF_1"/>
    <property type="match status" value="1"/>
</dbReference>
<feature type="domain" description="EGF-like" evidence="3">
    <location>
        <begin position="11"/>
        <end position="22"/>
    </location>
</feature>
<sequence length="182" mass="20512">MNDNGHEVVECLCLPQFTGLYCDKLATGATFYELLFYSPIFAMIAVLIFIGFCYQHVEGVKKVRPMEFEKHVPRVDLSVDMRKLFPEKFLTPQQYAKLAAEEAEASEEELKEPQATQKTTPQESSTQKMTQRKSFLEKVYNDVGFASRKSCFNVVAQSFLGLCHFSSGTGVFDSLSSSANVF</sequence>